<accession>A0A2P8I3I9</accession>
<evidence type="ECO:0000313" key="3">
    <source>
        <dbReference type="EMBL" id="PSL53037.1"/>
    </source>
</evidence>
<comment type="caution">
    <text evidence="3">The sequence shown here is derived from an EMBL/GenBank/DDBJ whole genome shotgun (WGS) entry which is preliminary data.</text>
</comment>
<dbReference type="PANTHER" id="PTHR21198:SF7">
    <property type="entry name" value="ASPARTATE-GLUTAMATE RACEMASE FAMILY"/>
    <property type="match status" value="1"/>
</dbReference>
<dbReference type="AlphaFoldDB" id="A0A2P8I3I9"/>
<reference evidence="3 4" key="1">
    <citation type="submission" date="2018-03" db="EMBL/GenBank/DDBJ databases">
        <title>Genomic Encyclopedia of Type Strains, Phase III (KMG-III): the genomes of soil and plant-associated and newly described type strains.</title>
        <authorList>
            <person name="Whitman W."/>
        </authorList>
    </citation>
    <scope>NUCLEOTIDE SEQUENCE [LARGE SCALE GENOMIC DNA]</scope>
    <source>
        <strain evidence="3 4">CGMCC 4.7097</strain>
    </source>
</reference>
<proteinExistence type="inferred from homology"/>
<name>A0A2P8I3I9_SACCR</name>
<keyword evidence="4" id="KW-1185">Reference proteome</keyword>
<dbReference type="InterPro" id="IPR004380">
    <property type="entry name" value="Asp_race"/>
</dbReference>
<sequence>MLTRIAPVRAVAYWTMTHSARLGDQMPTRSPCAATVRSRFAPIVSPGSGTSEVPEERLSCAIKASTAGRRRVTDTIAVMRTIGLIGGMSWESSAEYYRLLNEETRRRLGGHHCAPSLLLTVDFAEIEQLQRTGQWERSGELLAEAARKLEGAGADLVLLCTNTMHKVADAITDAITVPFVHIVDATARRLTDYRKVGLLGTRFTMEQDFYRDRMREHGIEPVVPDEPDRTLVHDVIYQELTRNRVEPASRAAYRDVMARLVERGAEAVILGCTEITLLVDQSDCAVPLVDSTRIHVETGVELALA</sequence>
<dbReference type="EMBL" id="PYAX01000010">
    <property type="protein sequence ID" value="PSL53037.1"/>
    <property type="molecule type" value="Genomic_DNA"/>
</dbReference>
<evidence type="ECO:0000313" key="4">
    <source>
        <dbReference type="Proteomes" id="UP000241118"/>
    </source>
</evidence>
<protein>
    <submittedName>
        <fullName evidence="3">Aspartate racemase</fullName>
    </submittedName>
</protein>
<dbReference type="Proteomes" id="UP000241118">
    <property type="component" value="Unassembled WGS sequence"/>
</dbReference>
<dbReference type="NCBIfam" id="TIGR00035">
    <property type="entry name" value="asp_race"/>
    <property type="match status" value="1"/>
</dbReference>
<dbReference type="SUPFAM" id="SSF53681">
    <property type="entry name" value="Aspartate/glutamate racemase"/>
    <property type="match status" value="2"/>
</dbReference>
<dbReference type="InterPro" id="IPR001920">
    <property type="entry name" value="Asp/Glu_race"/>
</dbReference>
<dbReference type="Gene3D" id="3.40.50.1860">
    <property type="match status" value="2"/>
</dbReference>
<keyword evidence="2" id="KW-0413">Isomerase</keyword>
<gene>
    <name evidence="3" type="ORF">B0I31_110128</name>
</gene>
<dbReference type="Pfam" id="PF01177">
    <property type="entry name" value="Asp_Glu_race"/>
    <property type="match status" value="1"/>
</dbReference>
<dbReference type="GO" id="GO:0047661">
    <property type="term" value="F:amino-acid racemase activity"/>
    <property type="evidence" value="ECO:0007669"/>
    <property type="project" value="InterPro"/>
</dbReference>
<evidence type="ECO:0000256" key="2">
    <source>
        <dbReference type="ARBA" id="ARBA00023235"/>
    </source>
</evidence>
<comment type="similarity">
    <text evidence="1">Belongs to the aspartate/glutamate racemases family.</text>
</comment>
<dbReference type="InterPro" id="IPR015942">
    <property type="entry name" value="Asp/Glu/hydantoin_racemase"/>
</dbReference>
<organism evidence="3 4">
    <name type="scientific">Saccharothrix carnea</name>
    <dbReference type="NCBI Taxonomy" id="1280637"/>
    <lineage>
        <taxon>Bacteria</taxon>
        <taxon>Bacillati</taxon>
        <taxon>Actinomycetota</taxon>
        <taxon>Actinomycetes</taxon>
        <taxon>Pseudonocardiales</taxon>
        <taxon>Pseudonocardiaceae</taxon>
        <taxon>Saccharothrix</taxon>
    </lineage>
</organism>
<evidence type="ECO:0000256" key="1">
    <source>
        <dbReference type="ARBA" id="ARBA00007847"/>
    </source>
</evidence>
<dbReference type="PANTHER" id="PTHR21198">
    <property type="entry name" value="GLUTAMATE RACEMASE"/>
    <property type="match status" value="1"/>
</dbReference>